<keyword evidence="3" id="KW-1185">Reference proteome</keyword>
<reference evidence="2 3" key="1">
    <citation type="submission" date="2021-12" db="EMBL/GenBank/DDBJ databases">
        <title>Genome sequence of Kibdelosporangium philippinense ATCC 49844.</title>
        <authorList>
            <person name="Fedorov E.A."/>
            <person name="Omeragic M."/>
            <person name="Shalygina K.F."/>
            <person name="Maclea K.S."/>
        </authorList>
    </citation>
    <scope>NUCLEOTIDE SEQUENCE [LARGE SCALE GENOMIC DNA]</scope>
    <source>
        <strain evidence="2 3">ATCC 49844</strain>
    </source>
</reference>
<organism evidence="2 3">
    <name type="scientific">Kibdelosporangium philippinense</name>
    <dbReference type="NCBI Taxonomy" id="211113"/>
    <lineage>
        <taxon>Bacteria</taxon>
        <taxon>Bacillati</taxon>
        <taxon>Actinomycetota</taxon>
        <taxon>Actinomycetes</taxon>
        <taxon>Pseudonocardiales</taxon>
        <taxon>Pseudonocardiaceae</taxon>
        <taxon>Kibdelosporangium</taxon>
    </lineage>
</organism>
<dbReference type="SUPFAM" id="SSF52540">
    <property type="entry name" value="P-loop containing nucleoside triphosphate hydrolases"/>
    <property type="match status" value="1"/>
</dbReference>
<protein>
    <recommendedName>
        <fullName evidence="4">Rad50/SbcC-type AAA domain-containing protein</fullName>
    </recommendedName>
</protein>
<evidence type="ECO:0000313" key="3">
    <source>
        <dbReference type="Proteomes" id="UP001521150"/>
    </source>
</evidence>
<dbReference type="InterPro" id="IPR027417">
    <property type="entry name" value="P-loop_NTPase"/>
</dbReference>
<evidence type="ECO:0000256" key="1">
    <source>
        <dbReference type="SAM" id="Coils"/>
    </source>
</evidence>
<proteinExistence type="predicted"/>
<sequence length="646" mass="72055">MAKRLRLRALTITTETTEKTYRFAKDLTVITGSVSTGKSSLLMLIKYAFGGSAVLTPAVREHVQHVTLEVQLNQNLLRLRRNVTGDRSKVQILELGSDVPERELPVKPSPGEESASRFLLKELDIPVHRVPKSRSRRSTDFVPIGFSDVFGYCYLQAKTIDSSATGHHDPGRDSKRQTMFEILLNIIDPEIFQLKIERNAVAEEIRTQERSIDAIRNFLHVNGYADVDQLRAERWDTQEALRGSERRLDEMRTGVEALIRRDREHRNELSRVLSEAARAREVLAVARDTVRAREATLAQRRLDLAHSDKAALAAGLLSPFEFVTCPRCLQSLAGRETDNGQCLLCQQPEPQLLHESDDEQRSLLRAQITETETLLVEEQKALREAEGMASITELNAAEAQRRYDELTREAVSPRVQAIAEASTAVESLRQHLRAIDQRMATWHKLGESETTVVDLIRRRRRLDNDIKQLERDSPARQERLDEISQVFAAEVRRIGVNVNGRPTISPDKYLPKIGDSDLDTLQASGGGSTTAINVAFSLALFNYSIAHADVLLPSLLVIDSPRKGIGRTEQADQELATSVYGRLKTVAQALGGIGQLIIADNDAELGDEEDVTLIRLTEDDSAVPGVPNTGVGTRVKVEDLAEPEDE</sequence>
<accession>A0ABS8ZQK0</accession>
<dbReference type="EMBL" id="JAJVCN010000004">
    <property type="protein sequence ID" value="MCE7010021.1"/>
    <property type="molecule type" value="Genomic_DNA"/>
</dbReference>
<dbReference type="RefSeq" id="WP_233731504.1">
    <property type="nucleotide sequence ID" value="NZ_JAJVCN010000004.1"/>
</dbReference>
<evidence type="ECO:0008006" key="4">
    <source>
        <dbReference type="Google" id="ProtNLM"/>
    </source>
</evidence>
<dbReference type="Gene3D" id="3.40.50.300">
    <property type="entry name" value="P-loop containing nucleotide triphosphate hydrolases"/>
    <property type="match status" value="1"/>
</dbReference>
<comment type="caution">
    <text evidence="2">The sequence shown here is derived from an EMBL/GenBank/DDBJ whole genome shotgun (WGS) entry which is preliminary data.</text>
</comment>
<name>A0ABS8ZQK0_9PSEU</name>
<dbReference type="Proteomes" id="UP001521150">
    <property type="component" value="Unassembled WGS sequence"/>
</dbReference>
<gene>
    <name evidence="2" type="ORF">LWC34_45525</name>
</gene>
<feature type="coiled-coil region" evidence="1">
    <location>
        <begin position="382"/>
        <end position="472"/>
    </location>
</feature>
<evidence type="ECO:0000313" key="2">
    <source>
        <dbReference type="EMBL" id="MCE7010021.1"/>
    </source>
</evidence>
<keyword evidence="1" id="KW-0175">Coiled coil</keyword>